<name>A0A6A6P561_9PEZI</name>
<dbReference type="AlphaFoldDB" id="A0A6A6P561"/>
<dbReference type="Proteomes" id="UP000799766">
    <property type="component" value="Unassembled WGS sequence"/>
</dbReference>
<evidence type="ECO:0000313" key="2">
    <source>
        <dbReference type="Proteomes" id="UP000799766"/>
    </source>
</evidence>
<protein>
    <submittedName>
        <fullName evidence="1">Uncharacterized protein</fullName>
    </submittedName>
</protein>
<sequence>MLIVTKPFAAIPETKRTRNQSARSTLGSAYVMALSSHLLPTCSLRTRCAQVLFGSYSAL</sequence>
<gene>
    <name evidence="1" type="ORF">BDY21DRAFT_339906</name>
</gene>
<proteinExistence type="predicted"/>
<keyword evidence="2" id="KW-1185">Reference proteome</keyword>
<reference evidence="1" key="1">
    <citation type="journal article" date="2020" name="Stud. Mycol.">
        <title>101 Dothideomycetes genomes: a test case for predicting lifestyles and emergence of pathogens.</title>
        <authorList>
            <person name="Haridas S."/>
            <person name="Albert R."/>
            <person name="Binder M."/>
            <person name="Bloem J."/>
            <person name="Labutti K."/>
            <person name="Salamov A."/>
            <person name="Andreopoulos B."/>
            <person name="Baker S."/>
            <person name="Barry K."/>
            <person name="Bills G."/>
            <person name="Bluhm B."/>
            <person name="Cannon C."/>
            <person name="Castanera R."/>
            <person name="Culley D."/>
            <person name="Daum C."/>
            <person name="Ezra D."/>
            <person name="Gonzalez J."/>
            <person name="Henrissat B."/>
            <person name="Kuo A."/>
            <person name="Liang C."/>
            <person name="Lipzen A."/>
            <person name="Lutzoni F."/>
            <person name="Magnuson J."/>
            <person name="Mondo S."/>
            <person name="Nolan M."/>
            <person name="Ohm R."/>
            <person name="Pangilinan J."/>
            <person name="Park H.-J."/>
            <person name="Ramirez L."/>
            <person name="Alfaro M."/>
            <person name="Sun H."/>
            <person name="Tritt A."/>
            <person name="Yoshinaga Y."/>
            <person name="Zwiers L.-H."/>
            <person name="Turgeon B."/>
            <person name="Goodwin S."/>
            <person name="Spatafora J."/>
            <person name="Crous P."/>
            <person name="Grigoriev I."/>
        </authorList>
    </citation>
    <scope>NUCLEOTIDE SEQUENCE</scope>
    <source>
        <strain evidence="1">ATCC 16933</strain>
    </source>
</reference>
<dbReference type="EMBL" id="MU001676">
    <property type="protein sequence ID" value="KAF2459145.1"/>
    <property type="molecule type" value="Genomic_DNA"/>
</dbReference>
<organism evidence="1 2">
    <name type="scientific">Lineolata rhizophorae</name>
    <dbReference type="NCBI Taxonomy" id="578093"/>
    <lineage>
        <taxon>Eukaryota</taxon>
        <taxon>Fungi</taxon>
        <taxon>Dikarya</taxon>
        <taxon>Ascomycota</taxon>
        <taxon>Pezizomycotina</taxon>
        <taxon>Dothideomycetes</taxon>
        <taxon>Dothideomycetes incertae sedis</taxon>
        <taxon>Lineolatales</taxon>
        <taxon>Lineolataceae</taxon>
        <taxon>Lineolata</taxon>
    </lineage>
</organism>
<evidence type="ECO:0000313" key="1">
    <source>
        <dbReference type="EMBL" id="KAF2459145.1"/>
    </source>
</evidence>
<feature type="non-terminal residue" evidence="1">
    <location>
        <position position="59"/>
    </location>
</feature>
<accession>A0A6A6P561</accession>